<name>A0A0P1AQL5_PLAHL</name>
<dbReference type="AlphaFoldDB" id="A0A0P1AQL5"/>
<sequence length="242" mass="27400">MSDDILDNMSLSDDEMLDNLADDMLMEMEEENASQSAILSQSTIPPSWTPSAVAHTVAPPAVMPDLSQMMSQMMPMMSQMFGSNNGTPPIFGNGSKSLQQAPVSWKELVMLHVPSKEQEDWLTTIEKDATKLRLASMTPILNKPHSRSYRTNPVVLPGAYMKVNTMLATMLDEAVRSAHLEQNCQWQAMRQNLISQLMQTGISKVFEKKFKMMLRQRVADDPNFLDEKNRDRYHYVIKVLSV</sequence>
<dbReference type="OMA" id="INEMTAP"/>
<evidence type="ECO:0000313" key="2">
    <source>
        <dbReference type="Proteomes" id="UP000054928"/>
    </source>
</evidence>
<dbReference type="Proteomes" id="UP000054928">
    <property type="component" value="Unassembled WGS sequence"/>
</dbReference>
<reference evidence="2" key="1">
    <citation type="submission" date="2014-09" db="EMBL/GenBank/DDBJ databases">
        <authorList>
            <person name="Sharma Rahul"/>
            <person name="Thines Marco"/>
        </authorList>
    </citation>
    <scope>NUCLEOTIDE SEQUENCE [LARGE SCALE GENOMIC DNA]</scope>
</reference>
<proteinExistence type="predicted"/>
<dbReference type="GeneID" id="36408774"/>
<protein>
    <submittedName>
        <fullName evidence="1">Uncharacterized protein</fullName>
    </submittedName>
</protein>
<organism evidence="1 2">
    <name type="scientific">Plasmopara halstedii</name>
    <name type="common">Downy mildew of sunflower</name>
    <dbReference type="NCBI Taxonomy" id="4781"/>
    <lineage>
        <taxon>Eukaryota</taxon>
        <taxon>Sar</taxon>
        <taxon>Stramenopiles</taxon>
        <taxon>Oomycota</taxon>
        <taxon>Peronosporomycetes</taxon>
        <taxon>Peronosporales</taxon>
        <taxon>Peronosporaceae</taxon>
        <taxon>Plasmopara</taxon>
    </lineage>
</organism>
<keyword evidence="2" id="KW-1185">Reference proteome</keyword>
<accession>A0A0P1AQL5</accession>
<dbReference type="STRING" id="4781.A0A0P1AQL5"/>
<dbReference type="OrthoDB" id="164858at2759"/>
<dbReference type="RefSeq" id="XP_024579895.1">
    <property type="nucleotide sequence ID" value="XM_024729527.1"/>
</dbReference>
<dbReference type="EMBL" id="CCYD01000667">
    <property type="protein sequence ID" value="CEG43526.1"/>
    <property type="molecule type" value="Genomic_DNA"/>
</dbReference>
<evidence type="ECO:0000313" key="1">
    <source>
        <dbReference type="EMBL" id="CEG43526.1"/>
    </source>
</evidence>